<keyword evidence="1" id="KW-0812">Transmembrane</keyword>
<name>A0AB39HGZ1_9VIBR</name>
<feature type="transmembrane region" description="Helical" evidence="1">
    <location>
        <begin position="17"/>
        <end position="37"/>
    </location>
</feature>
<keyword evidence="1" id="KW-0472">Membrane</keyword>
<dbReference type="KEGG" id="vih:AB0763_01580"/>
<evidence type="ECO:0000313" key="2">
    <source>
        <dbReference type="EMBL" id="XDK25365.1"/>
    </source>
</evidence>
<dbReference type="RefSeq" id="WP_255212448.1">
    <property type="nucleotide sequence ID" value="NZ_CP162601.1"/>
</dbReference>
<organism evidence="2">
    <name type="scientific">Vibrio sp. HB236076</name>
    <dbReference type="NCBI Taxonomy" id="3232307"/>
    <lineage>
        <taxon>Bacteria</taxon>
        <taxon>Pseudomonadati</taxon>
        <taxon>Pseudomonadota</taxon>
        <taxon>Gammaproteobacteria</taxon>
        <taxon>Vibrionales</taxon>
        <taxon>Vibrionaceae</taxon>
        <taxon>Vibrio</taxon>
    </lineage>
</organism>
<protein>
    <submittedName>
        <fullName evidence="2">Uncharacterized protein</fullName>
    </submittedName>
</protein>
<dbReference type="EMBL" id="CP162601">
    <property type="protein sequence ID" value="XDK25365.1"/>
    <property type="molecule type" value="Genomic_DNA"/>
</dbReference>
<dbReference type="AlphaFoldDB" id="A0AB39HGZ1"/>
<evidence type="ECO:0000256" key="1">
    <source>
        <dbReference type="SAM" id="Phobius"/>
    </source>
</evidence>
<sequence>MMSDARTLLQITQSSPYFYLVDIANLLSFTAVGYLLGMMTG</sequence>
<proteinExistence type="predicted"/>
<gene>
    <name evidence="2" type="ORF">AB0763_01580</name>
</gene>
<accession>A0AB39HGZ1</accession>
<reference evidence="2" key="1">
    <citation type="submission" date="2024-07" db="EMBL/GenBank/DDBJ databases">
        <title>Genome Analysis of a Potential Novel Vibrio Species Secreting pH- and Thermo-stable Alginate Lyase and its Application in Producing Alginate Oligosaccharides.</title>
        <authorList>
            <person name="Huang H."/>
            <person name="Bao K."/>
        </authorList>
    </citation>
    <scope>NUCLEOTIDE SEQUENCE</scope>
    <source>
        <strain evidence="2">HB236076</strain>
    </source>
</reference>
<dbReference type="GeneID" id="95678226"/>
<keyword evidence="1" id="KW-1133">Transmembrane helix</keyword>